<protein>
    <submittedName>
        <fullName evidence="2">Uncharacterized protein</fullName>
    </submittedName>
</protein>
<feature type="compositionally biased region" description="Polar residues" evidence="1">
    <location>
        <begin position="350"/>
        <end position="359"/>
    </location>
</feature>
<feature type="region of interest" description="Disordered" evidence="1">
    <location>
        <begin position="350"/>
        <end position="419"/>
    </location>
</feature>
<proteinExistence type="predicted"/>
<dbReference type="EMBL" id="JACMRX010000003">
    <property type="protein sequence ID" value="KAF7993196.1"/>
    <property type="molecule type" value="Genomic_DNA"/>
</dbReference>
<feature type="region of interest" description="Disordered" evidence="1">
    <location>
        <begin position="188"/>
        <end position="304"/>
    </location>
</feature>
<comment type="caution">
    <text evidence="2">The sequence shown here is derived from an EMBL/GenBank/DDBJ whole genome shotgun (WGS) entry which is preliminary data.</text>
</comment>
<feature type="compositionally biased region" description="Low complexity" evidence="1">
    <location>
        <begin position="729"/>
        <end position="739"/>
    </location>
</feature>
<dbReference type="OrthoDB" id="6622071at2759"/>
<evidence type="ECO:0000313" key="2">
    <source>
        <dbReference type="EMBL" id="KAF7993196.1"/>
    </source>
</evidence>
<dbReference type="Proteomes" id="UP000639338">
    <property type="component" value="Unassembled WGS sequence"/>
</dbReference>
<organism evidence="2 3">
    <name type="scientific">Aphidius gifuensis</name>
    <name type="common">Parasitoid wasp</name>
    <dbReference type="NCBI Taxonomy" id="684658"/>
    <lineage>
        <taxon>Eukaryota</taxon>
        <taxon>Metazoa</taxon>
        <taxon>Ecdysozoa</taxon>
        <taxon>Arthropoda</taxon>
        <taxon>Hexapoda</taxon>
        <taxon>Insecta</taxon>
        <taxon>Pterygota</taxon>
        <taxon>Neoptera</taxon>
        <taxon>Endopterygota</taxon>
        <taxon>Hymenoptera</taxon>
        <taxon>Apocrita</taxon>
        <taxon>Ichneumonoidea</taxon>
        <taxon>Braconidae</taxon>
        <taxon>Aphidiinae</taxon>
        <taxon>Aphidius</taxon>
    </lineage>
</organism>
<reference evidence="2 3" key="1">
    <citation type="submission" date="2020-08" db="EMBL/GenBank/DDBJ databases">
        <title>Aphidius gifuensis genome sequencing and assembly.</title>
        <authorList>
            <person name="Du Z."/>
        </authorList>
    </citation>
    <scope>NUCLEOTIDE SEQUENCE [LARGE SCALE GENOMIC DNA]</scope>
    <source>
        <strain evidence="2">YNYX2018</strain>
        <tissue evidence="2">Adults</tissue>
    </source>
</reference>
<sequence length="762" mass="85750">MPTLKKIAKSVKRSRVLVKKRTLKPRIIKKRIRNPIYEKLKNNNIALARALSKEKQECQYLYSQNIKLTGQVQDMQGSLKKREDIISGILKNSSEALKLLVQATNCVTTTILSCQQVVGNQQMAVTNQLKSTTNSTMSRRESVRKSSGKSPARGVVQPMVSGHTITKPVINICRINMPRLIASPNVSDIEESTEVPSPSNSESHTPIRLVNKQRRSLNRHINSIIMPQRIRRSTSSRVSDEDEQISPPPPQPEPSLTPPSPPYQRKVSSRRMTDRKRKSSNTNNQQSLTETQDTSNNSNFDLTKSPRVSLQDVSVLMQNSQTVNVKSLLENVCTSANDINEAINNIQTVTETNISSTPQSSPDKSDEKESSEDSPTYGFDTRLKKKKKKHQQSEEEDPLEGPSWLHNNSLSSEQNNSSLDVTSSIIESRKLKRSLPKIISDELISPKKLNTKLIGNEKNDSINDSYCDDNENYNDQNGIYNDDVDNDDITQNIPTLPMSRFAMVTQQRSHANYDDDDFTMIINRPLPSTQNESFNVDELELPERPFADPQAVVDIEPEITKTIRLIGNNNLRLSTMRTTNIFNNSMNPDDISMIVAPVPEPIVDDSSDDDCSTIITFNSSHNRGVNKCIIESSSESEDSLPPSPPKKTIKRKIIKRKDPSTVKVVLEKLSHVNTSDRSLTNINTSRRSLTNINTSKRSSSPDPRKSSYNFTSNMSSMRVLDQESDDSDSSNISTNSRASSRPRRQKAPLNLKEPNIRRKLRR</sequence>
<feature type="compositionally biased region" description="Basic residues" evidence="1">
    <location>
        <begin position="267"/>
        <end position="279"/>
    </location>
</feature>
<feature type="compositionally biased region" description="Polar residues" evidence="1">
    <location>
        <begin position="194"/>
        <end position="204"/>
    </location>
</feature>
<feature type="region of interest" description="Disordered" evidence="1">
    <location>
        <begin position="683"/>
        <end position="762"/>
    </location>
</feature>
<feature type="compositionally biased region" description="Pro residues" evidence="1">
    <location>
        <begin position="246"/>
        <end position="262"/>
    </location>
</feature>
<feature type="compositionally biased region" description="Low complexity" evidence="1">
    <location>
        <begin position="405"/>
        <end position="419"/>
    </location>
</feature>
<gene>
    <name evidence="2" type="ORF">HCN44_006256</name>
</gene>
<feature type="compositionally biased region" description="Polar residues" evidence="1">
    <location>
        <begin position="280"/>
        <end position="304"/>
    </location>
</feature>
<feature type="region of interest" description="Disordered" evidence="1">
    <location>
        <begin position="129"/>
        <end position="157"/>
    </location>
</feature>
<feature type="compositionally biased region" description="Polar residues" evidence="1">
    <location>
        <begin position="683"/>
        <end position="694"/>
    </location>
</feature>
<name>A0A834XYJ4_APHGI</name>
<keyword evidence="3" id="KW-1185">Reference proteome</keyword>
<evidence type="ECO:0000256" key="1">
    <source>
        <dbReference type="SAM" id="MobiDB-lite"/>
    </source>
</evidence>
<accession>A0A834XYJ4</accession>
<evidence type="ECO:0000313" key="3">
    <source>
        <dbReference type="Proteomes" id="UP000639338"/>
    </source>
</evidence>
<dbReference type="AlphaFoldDB" id="A0A834XYJ4"/>